<dbReference type="PANTHER" id="PTHR15172">
    <property type="entry name" value="GALACTOCEREBROSIDASE"/>
    <property type="match status" value="1"/>
</dbReference>
<evidence type="ECO:0000313" key="8">
    <source>
        <dbReference type="Proteomes" id="UP000679629"/>
    </source>
</evidence>
<dbReference type="Gene3D" id="3.20.20.70">
    <property type="entry name" value="Aldolase class I"/>
    <property type="match status" value="1"/>
</dbReference>
<keyword evidence="3" id="KW-0746">Sphingolipid metabolism</keyword>
<dbReference type="InterPro" id="IPR049161">
    <property type="entry name" value="GH59_cat"/>
</dbReference>
<keyword evidence="8" id="KW-1185">Reference proteome</keyword>
<dbReference type="InterPro" id="IPR017853">
    <property type="entry name" value="GH"/>
</dbReference>
<dbReference type="Pfam" id="PF14200">
    <property type="entry name" value="RicinB_lectin_2"/>
    <property type="match status" value="2"/>
</dbReference>
<dbReference type="Pfam" id="PF21708">
    <property type="entry name" value="Glyco_hydro_59_C"/>
    <property type="match status" value="1"/>
</dbReference>
<dbReference type="SUPFAM" id="SSF51445">
    <property type="entry name" value="(Trans)glycosidases"/>
    <property type="match status" value="1"/>
</dbReference>
<dbReference type="Gene3D" id="2.60.120.560">
    <property type="entry name" value="Exo-inulinase, domain 1"/>
    <property type="match status" value="1"/>
</dbReference>
<dbReference type="PANTHER" id="PTHR15172:SF1">
    <property type="entry name" value="GALACTOCEREBROSIDASE"/>
    <property type="match status" value="1"/>
</dbReference>
<evidence type="ECO:0000256" key="4">
    <source>
        <dbReference type="ARBA" id="ARBA00022963"/>
    </source>
</evidence>
<evidence type="ECO:0000256" key="3">
    <source>
        <dbReference type="ARBA" id="ARBA00022919"/>
    </source>
</evidence>
<dbReference type="SUPFAM" id="SSF50370">
    <property type="entry name" value="Ricin B-like lectins"/>
    <property type="match status" value="1"/>
</dbReference>
<reference evidence="8" key="1">
    <citation type="submission" date="2021-05" db="EMBL/GenBank/DDBJ databases">
        <title>Direct Submission.</title>
        <authorList>
            <person name="Li K."/>
            <person name="Gao J."/>
        </authorList>
    </citation>
    <scope>NUCLEOTIDE SEQUENCE [LARGE SCALE GENOMIC DNA]</scope>
    <source>
        <strain evidence="8">MG62</strain>
    </source>
</reference>
<dbReference type="EC" id="3.2.1.46" evidence="2"/>
<gene>
    <name evidence="7" type="ORF">KJK29_33990</name>
</gene>
<dbReference type="PRINTS" id="PR00850">
    <property type="entry name" value="GLHYDRLASE59"/>
</dbReference>
<dbReference type="SMART" id="SM00458">
    <property type="entry name" value="RICIN"/>
    <property type="match status" value="1"/>
</dbReference>
<dbReference type="SUPFAM" id="SSF49899">
    <property type="entry name" value="Concanavalin A-like lectins/glucanases"/>
    <property type="match status" value="1"/>
</dbReference>
<evidence type="ECO:0000256" key="5">
    <source>
        <dbReference type="ARBA" id="ARBA00033098"/>
    </source>
</evidence>
<dbReference type="Pfam" id="PF02057">
    <property type="entry name" value="Glyco_hydro_59"/>
    <property type="match status" value="1"/>
</dbReference>
<dbReference type="Proteomes" id="UP000679629">
    <property type="component" value="Chromosome"/>
</dbReference>
<dbReference type="InterPro" id="IPR049162">
    <property type="entry name" value="GH59_C"/>
</dbReference>
<accession>A0ABX8G5A5</accession>
<protein>
    <recommendedName>
        <fullName evidence="2">galactosylceramidase</fullName>
        <ecNumber evidence="2">3.2.1.46</ecNumber>
    </recommendedName>
    <alternativeName>
        <fullName evidence="5">Galactosylceramidase</fullName>
    </alternativeName>
</protein>
<dbReference type="InterPro" id="IPR035992">
    <property type="entry name" value="Ricin_B-like_lectins"/>
</dbReference>
<dbReference type="InterPro" id="IPR000772">
    <property type="entry name" value="Ricin_B_lectin"/>
</dbReference>
<evidence type="ECO:0000259" key="6">
    <source>
        <dbReference type="SMART" id="SM00458"/>
    </source>
</evidence>
<dbReference type="EMBL" id="CP075896">
    <property type="protein sequence ID" value="QWB28531.1"/>
    <property type="molecule type" value="Genomic_DNA"/>
</dbReference>
<comment type="similarity">
    <text evidence="1">Belongs to the glycosyl hydrolase 59 family.</text>
</comment>
<sequence>MPAATAALASTEITLDGDSAGRTFDGIGAISGGGGNSRLLRDYPEPQRSQILDHLFKPGHGAALQMLKVEIGGDTNSTDGAESSHQHSRDTVNCAAGYEWWLMKEAERRNPSVKLYALSWGAPGWIGNGDFWSRDMIGYLMNWLDCARQHDLSIDYLGGWNEREYDAAWYKDLAATLRAAGHTTKVVGADDNWDIATSMRADSALQDAVDVIGAHYPCGYRSPMTNCATTTDALATGKQLWAGETGSDDANAGAPAIARGINRGYLDARMTGFLNWPLVASLYQNLHYNTMGLVIADQPWSGAYSVGRSTWATAHTTQFTRPGWKYLDTASGYLGGNRAHGSHVSYRAADKSAWSTVFETMDADAPQNVTLRTAGGLPGGTLRVWSTDLSDRTTTSHLVREGDLTPTAGAYTLTLRPGRIYTVTTTTGQGSGTGTGPIRSPLPLPYADSLAGTGPGQEARLFSTMNGAFETAPCAGGRAGRCLRQQAPLSPIRWTDEASNHPYTLMGGLHWADYTVGSDVLLEEPGTIEILGRVGTQRRNNKGLNAYHLRLSDTGRWSLQKTDRNWNFTNLADGRIAPPGTGTWHHLALTFEGDTITARIDGTEVGTVRDGSYGAGQIGLGTGGYHGAQFSGLKVTPGSATALDGTYTLVNANSGKVLDAHARGTADGTPVVQWDAHGGTNQRWRLTSTGDGYYTITGVAGGKVLAVSGNSVLPEAPLNLSTGDKSPGQQWLVARSDSGGFVLESRLHGQLAEVAKASKAAGAKVVQRPASGSSHQRWNLVPVR</sequence>
<evidence type="ECO:0000256" key="1">
    <source>
        <dbReference type="ARBA" id="ARBA00005637"/>
    </source>
</evidence>
<dbReference type="InterPro" id="IPR013320">
    <property type="entry name" value="ConA-like_dom_sf"/>
</dbReference>
<dbReference type="Gene3D" id="3.20.20.80">
    <property type="entry name" value="Glycosidases"/>
    <property type="match status" value="1"/>
</dbReference>
<dbReference type="InterPro" id="IPR013785">
    <property type="entry name" value="Aldolase_TIM"/>
</dbReference>
<keyword evidence="4" id="KW-0442">Lipid degradation</keyword>
<keyword evidence="4" id="KW-0443">Lipid metabolism</keyword>
<dbReference type="Gene3D" id="2.80.10.50">
    <property type="match status" value="1"/>
</dbReference>
<dbReference type="InterPro" id="IPR001286">
    <property type="entry name" value="Glyco_hydro_59"/>
</dbReference>
<proteinExistence type="inferred from homology"/>
<evidence type="ECO:0000256" key="2">
    <source>
        <dbReference type="ARBA" id="ARBA00012657"/>
    </source>
</evidence>
<dbReference type="PROSITE" id="PS50231">
    <property type="entry name" value="RICIN_B_LECTIN"/>
    <property type="match status" value="1"/>
</dbReference>
<name>A0ABX8G5A5_9ACTN</name>
<evidence type="ECO:0000313" key="7">
    <source>
        <dbReference type="EMBL" id="QWB28531.1"/>
    </source>
</evidence>
<organism evidence="7 8">
    <name type="scientific">Streptomyces koelreuteriae</name>
    <dbReference type="NCBI Taxonomy" id="2838015"/>
    <lineage>
        <taxon>Bacteria</taxon>
        <taxon>Bacillati</taxon>
        <taxon>Actinomycetota</taxon>
        <taxon>Actinomycetes</taxon>
        <taxon>Kitasatosporales</taxon>
        <taxon>Streptomycetaceae</taxon>
        <taxon>Streptomyces</taxon>
    </lineage>
</organism>
<dbReference type="CDD" id="cd00161">
    <property type="entry name" value="beta-trefoil_Ricin-like"/>
    <property type="match status" value="1"/>
</dbReference>
<feature type="domain" description="Ricin B lectin" evidence="6">
    <location>
        <begin position="644"/>
        <end position="781"/>
    </location>
</feature>